<evidence type="ECO:0000313" key="2">
    <source>
        <dbReference type="EMBL" id="CAH1107717.1"/>
    </source>
</evidence>
<organism evidence="2 3">
    <name type="scientific">Psylliodes chrysocephalus</name>
    <dbReference type="NCBI Taxonomy" id="3402493"/>
    <lineage>
        <taxon>Eukaryota</taxon>
        <taxon>Metazoa</taxon>
        <taxon>Ecdysozoa</taxon>
        <taxon>Arthropoda</taxon>
        <taxon>Hexapoda</taxon>
        <taxon>Insecta</taxon>
        <taxon>Pterygota</taxon>
        <taxon>Neoptera</taxon>
        <taxon>Endopterygota</taxon>
        <taxon>Coleoptera</taxon>
        <taxon>Polyphaga</taxon>
        <taxon>Cucujiformia</taxon>
        <taxon>Chrysomeloidea</taxon>
        <taxon>Chrysomelidae</taxon>
        <taxon>Galerucinae</taxon>
        <taxon>Alticini</taxon>
        <taxon>Psylliodes</taxon>
    </lineage>
</organism>
<name>A0A9P0CZX3_9CUCU</name>
<gene>
    <name evidence="2" type="ORF">PSYICH_LOCUS8946</name>
</gene>
<feature type="region of interest" description="Disordered" evidence="1">
    <location>
        <begin position="19"/>
        <end position="38"/>
    </location>
</feature>
<proteinExistence type="predicted"/>
<protein>
    <submittedName>
        <fullName evidence="2">Uncharacterized protein</fullName>
    </submittedName>
</protein>
<sequence length="133" mass="14221">MKTKWRATLAEKEVTTLKEQLSGTNTSNNCENKDTSNMDRQSFENEMATKDKEDSVQTVPGNIKLTMFTITFATEGNMSRQRRLAVTATVAAAVAFVDIGVAATSAVAANVVIADVAIAVAASDAENVYLSLI</sequence>
<accession>A0A9P0CZX3</accession>
<evidence type="ECO:0000313" key="3">
    <source>
        <dbReference type="Proteomes" id="UP001153636"/>
    </source>
</evidence>
<keyword evidence="3" id="KW-1185">Reference proteome</keyword>
<evidence type="ECO:0000256" key="1">
    <source>
        <dbReference type="SAM" id="MobiDB-lite"/>
    </source>
</evidence>
<feature type="compositionally biased region" description="Polar residues" evidence="1">
    <location>
        <begin position="19"/>
        <end position="30"/>
    </location>
</feature>
<reference evidence="2" key="1">
    <citation type="submission" date="2022-01" db="EMBL/GenBank/DDBJ databases">
        <authorList>
            <person name="King R."/>
        </authorList>
    </citation>
    <scope>NUCLEOTIDE SEQUENCE</scope>
</reference>
<dbReference type="EMBL" id="OV651815">
    <property type="protein sequence ID" value="CAH1107717.1"/>
    <property type="molecule type" value="Genomic_DNA"/>
</dbReference>
<dbReference type="AlphaFoldDB" id="A0A9P0CZX3"/>
<dbReference type="Proteomes" id="UP001153636">
    <property type="component" value="Chromosome 3"/>
</dbReference>
<dbReference type="OrthoDB" id="7447462at2759"/>